<accession>B9DWI5</accession>
<dbReference type="Proteomes" id="UP000007969">
    <property type="component" value="Chromosome"/>
</dbReference>
<keyword evidence="1" id="KW-0812">Transmembrane</keyword>
<dbReference type="PANTHER" id="PTHR40078">
    <property type="entry name" value="INTEGRAL MEMBRANE PROTEIN-RELATED"/>
    <property type="match status" value="1"/>
</dbReference>
<evidence type="ECO:0008006" key="4">
    <source>
        <dbReference type="Google" id="ProtNLM"/>
    </source>
</evidence>
<dbReference type="PANTHER" id="PTHR40078:SF1">
    <property type="entry name" value="INTEGRAL MEMBRANE PROTEIN"/>
    <property type="match status" value="1"/>
</dbReference>
<protein>
    <recommendedName>
        <fullName evidence="4">YitT family protein</fullName>
    </recommendedName>
</protein>
<evidence type="ECO:0000313" key="3">
    <source>
        <dbReference type="Proteomes" id="UP000007969"/>
    </source>
</evidence>
<dbReference type="EMBL" id="AP009049">
    <property type="protein sequence ID" value="BAH08078.1"/>
    <property type="molecule type" value="Genomic_DNA"/>
</dbReference>
<dbReference type="Pfam" id="PF19700">
    <property type="entry name" value="DUF6198"/>
    <property type="match status" value="1"/>
</dbReference>
<name>B9DWI5_CLOK1</name>
<dbReference type="KEGG" id="ckr:CKR_3027"/>
<feature type="transmembrane region" description="Helical" evidence="1">
    <location>
        <begin position="170"/>
        <end position="194"/>
    </location>
</feature>
<dbReference type="AlphaFoldDB" id="B9DWI5"/>
<gene>
    <name evidence="2" type="ordered locus">CKR_3027</name>
</gene>
<dbReference type="HOGENOM" id="CLU_083843_0_1_9"/>
<sequence>MNNTRENKKYIMIQLIKKMPSLFFGLILYSIGILLTLHCNLGMGPWDVLHVGIVKHSIFTLGQVSQLVGILILAICYFMGVPLGLASVFNMIFIGFFIDIIEKFNIIKTADALIARILMLGIGVLVIGWATYFYLKVNLGAGPRDSLMEGLVKKTDKPVWMIRTFIEGSVLIVGYFLGGPVGIGTLIIALTLGFSIQLAFKIGRYSSESVKHVSLMDLYRDFCPKKECLSEENSKTYLKSRDSEV</sequence>
<feature type="transmembrane region" description="Helical" evidence="1">
    <location>
        <begin position="21"/>
        <end position="43"/>
    </location>
</feature>
<organism evidence="2 3">
    <name type="scientific">Clostridium kluyveri (strain NBRC 12016)</name>
    <dbReference type="NCBI Taxonomy" id="583346"/>
    <lineage>
        <taxon>Bacteria</taxon>
        <taxon>Bacillati</taxon>
        <taxon>Bacillota</taxon>
        <taxon>Clostridia</taxon>
        <taxon>Eubacteriales</taxon>
        <taxon>Clostridiaceae</taxon>
        <taxon>Clostridium</taxon>
    </lineage>
</organism>
<dbReference type="InterPro" id="IPR038750">
    <property type="entry name" value="YczE/YyaS-like"/>
</dbReference>
<keyword evidence="1" id="KW-0472">Membrane</keyword>
<keyword evidence="1" id="KW-1133">Transmembrane helix</keyword>
<dbReference type="RefSeq" id="WP_012620935.1">
    <property type="nucleotide sequence ID" value="NC_011837.1"/>
</dbReference>
<feature type="transmembrane region" description="Helical" evidence="1">
    <location>
        <begin position="68"/>
        <end position="101"/>
    </location>
</feature>
<proteinExistence type="predicted"/>
<reference evidence="3" key="1">
    <citation type="submission" date="2005-09" db="EMBL/GenBank/DDBJ databases">
        <title>Complete genome sequence of Clostridium kluyveri and comparative genomics of Clostridia species.</title>
        <authorList>
            <person name="Inui M."/>
            <person name="Nonaka H."/>
            <person name="Shinoda Y."/>
            <person name="Ikenaga Y."/>
            <person name="Abe M."/>
            <person name="Naito K."/>
            <person name="Vertes A.A."/>
            <person name="Yukawa H."/>
        </authorList>
    </citation>
    <scope>NUCLEOTIDE SEQUENCE [LARGE SCALE GENOMIC DNA]</scope>
    <source>
        <strain evidence="3">NBRC 12016</strain>
    </source>
</reference>
<feature type="transmembrane region" description="Helical" evidence="1">
    <location>
        <begin position="113"/>
        <end position="135"/>
    </location>
</feature>
<evidence type="ECO:0000256" key="1">
    <source>
        <dbReference type="SAM" id="Phobius"/>
    </source>
</evidence>
<evidence type="ECO:0000313" key="2">
    <source>
        <dbReference type="EMBL" id="BAH08078.1"/>
    </source>
</evidence>